<dbReference type="PANTHER" id="PTHR43692:SF1">
    <property type="entry name" value="UDP-N-ACETYLMURAMOYLALANINE--D-GLUTAMATE LIGASE"/>
    <property type="match status" value="1"/>
</dbReference>
<evidence type="ECO:0000313" key="21">
    <source>
        <dbReference type="EMBL" id="MDO5457412.1"/>
    </source>
</evidence>
<evidence type="ECO:0000256" key="16">
    <source>
        <dbReference type="ARBA" id="ARBA00047632"/>
    </source>
</evidence>
<sequence>MKNQEFIKNKSIFILGLGKSGLAAAVLYSKLGAQVFAHDSKDLSGSEAEAELLNHQVKILSQKEAETIMESGIDFIVKSPGIPYHHPLIQQAEQLNKKVYTDIEIAYHLSQAPIIGITGTNGKTTVTTLLGDMLNHFSQKAYISGNIGIPVSEVVPKLTDKDSFIMELSSFQLLGTENFKPEIAVITNLYTAHLDYHGSREDYVVAKLKLLANQSPTDFFVYNADSDELSQLARLNPAQGIPFSAQEILDSGCYIKESDLYYDEEKIMDVEDILIPGQHNLENVCAAVAVAKLLEIDNASIIQTLTTFSGIKHRLQYVSQFEERKFYNDSKATNVLAASQALKSFDKPILWICGGLDRKEDLSSLLPLVKDHVKGLIACGENKSDFIELGQAAALPFVMSCDNLEEAVKSAFKWSEEEDIILLSPASASWDQYENFEIRGNAFIDAVMKLSQREKNEEV</sequence>
<feature type="binding site" evidence="17">
    <location>
        <begin position="119"/>
        <end position="125"/>
    </location>
    <ligand>
        <name>ATP</name>
        <dbReference type="ChEBI" id="CHEBI:30616"/>
    </ligand>
</feature>
<comment type="caution">
    <text evidence="21">The sequence shown here is derived from an EMBL/GenBank/DDBJ whole genome shotgun (WGS) entry which is preliminary data.</text>
</comment>
<organism evidence="21 22">
    <name type="scientific">Atopococcus tabaci</name>
    <dbReference type="NCBI Taxonomy" id="269774"/>
    <lineage>
        <taxon>Bacteria</taxon>
        <taxon>Bacillati</taxon>
        <taxon>Bacillota</taxon>
        <taxon>Bacilli</taxon>
        <taxon>Lactobacillales</taxon>
        <taxon>Carnobacteriaceae</taxon>
        <taxon>Atopococcus</taxon>
    </lineage>
</organism>
<dbReference type="Gene3D" id="3.40.1190.10">
    <property type="entry name" value="Mur-like, catalytic domain"/>
    <property type="match status" value="1"/>
</dbReference>
<dbReference type="EC" id="6.3.2.9" evidence="5 17"/>
<comment type="pathway">
    <text evidence="3 17 18">Cell wall biogenesis; peptidoglycan biosynthesis.</text>
</comment>
<dbReference type="Gene3D" id="3.90.190.20">
    <property type="entry name" value="Mur ligase, C-terminal domain"/>
    <property type="match status" value="1"/>
</dbReference>
<keyword evidence="17 18" id="KW-0131">Cell cycle</keyword>
<dbReference type="InterPro" id="IPR036565">
    <property type="entry name" value="Mur-like_cat_sf"/>
</dbReference>
<evidence type="ECO:0000256" key="1">
    <source>
        <dbReference type="ARBA" id="ARBA00002734"/>
    </source>
</evidence>
<comment type="subcellular location">
    <subcellularLocation>
        <location evidence="2 17 18">Cytoplasm</location>
    </subcellularLocation>
</comment>
<dbReference type="NCBIfam" id="TIGR01087">
    <property type="entry name" value="murD"/>
    <property type="match status" value="1"/>
</dbReference>
<evidence type="ECO:0000256" key="9">
    <source>
        <dbReference type="ARBA" id="ARBA00022741"/>
    </source>
</evidence>
<dbReference type="EMBL" id="JAUNQW010000011">
    <property type="protein sequence ID" value="MDO5457412.1"/>
    <property type="molecule type" value="Genomic_DNA"/>
</dbReference>
<evidence type="ECO:0000256" key="4">
    <source>
        <dbReference type="ARBA" id="ARBA00010416"/>
    </source>
</evidence>
<dbReference type="GO" id="GO:0008764">
    <property type="term" value="F:UDP-N-acetylmuramoylalanine-D-glutamate ligase activity"/>
    <property type="evidence" value="ECO:0007669"/>
    <property type="project" value="UniProtKB-UniRule"/>
</dbReference>
<evidence type="ECO:0000256" key="17">
    <source>
        <dbReference type="HAMAP-Rule" id="MF_00639"/>
    </source>
</evidence>
<dbReference type="InterPro" id="IPR004101">
    <property type="entry name" value="Mur_ligase_C"/>
</dbReference>
<name>A0AA43ZSN0_9LACT</name>
<evidence type="ECO:0000256" key="10">
    <source>
        <dbReference type="ARBA" id="ARBA00022840"/>
    </source>
</evidence>
<comment type="catalytic activity">
    <reaction evidence="16 17 18">
        <text>UDP-N-acetyl-alpha-D-muramoyl-L-alanine + D-glutamate + ATP = UDP-N-acetyl-alpha-D-muramoyl-L-alanyl-D-glutamate + ADP + phosphate + H(+)</text>
        <dbReference type="Rhea" id="RHEA:16429"/>
        <dbReference type="ChEBI" id="CHEBI:15378"/>
        <dbReference type="ChEBI" id="CHEBI:29986"/>
        <dbReference type="ChEBI" id="CHEBI:30616"/>
        <dbReference type="ChEBI" id="CHEBI:43474"/>
        <dbReference type="ChEBI" id="CHEBI:83898"/>
        <dbReference type="ChEBI" id="CHEBI:83900"/>
        <dbReference type="ChEBI" id="CHEBI:456216"/>
        <dbReference type="EC" id="6.3.2.9"/>
    </reaction>
</comment>
<evidence type="ECO:0000256" key="11">
    <source>
        <dbReference type="ARBA" id="ARBA00022960"/>
    </source>
</evidence>
<feature type="domain" description="Mur ligase central" evidence="20">
    <location>
        <begin position="117"/>
        <end position="291"/>
    </location>
</feature>
<keyword evidence="8 17" id="KW-0436">Ligase</keyword>
<evidence type="ECO:0000313" key="22">
    <source>
        <dbReference type="Proteomes" id="UP001171751"/>
    </source>
</evidence>
<dbReference type="GO" id="GO:0071555">
    <property type="term" value="P:cell wall organization"/>
    <property type="evidence" value="ECO:0007669"/>
    <property type="project" value="UniProtKB-KW"/>
</dbReference>
<dbReference type="Pfam" id="PF02875">
    <property type="entry name" value="Mur_ligase_C"/>
    <property type="match status" value="1"/>
</dbReference>
<dbReference type="GO" id="GO:0005524">
    <property type="term" value="F:ATP binding"/>
    <property type="evidence" value="ECO:0007669"/>
    <property type="project" value="UniProtKB-UniRule"/>
</dbReference>
<dbReference type="GO" id="GO:0009252">
    <property type="term" value="P:peptidoglycan biosynthetic process"/>
    <property type="evidence" value="ECO:0007669"/>
    <property type="project" value="UniProtKB-UniRule"/>
</dbReference>
<keyword evidence="10 17" id="KW-0067">ATP-binding</keyword>
<evidence type="ECO:0000256" key="8">
    <source>
        <dbReference type="ARBA" id="ARBA00022598"/>
    </source>
</evidence>
<evidence type="ECO:0000256" key="6">
    <source>
        <dbReference type="ARBA" id="ARBA00015655"/>
    </source>
</evidence>
<dbReference type="PANTHER" id="PTHR43692">
    <property type="entry name" value="UDP-N-ACETYLMURAMOYLALANINE--D-GLUTAMATE LIGASE"/>
    <property type="match status" value="1"/>
</dbReference>
<keyword evidence="12 17" id="KW-0573">Peptidoglycan synthesis</keyword>
<dbReference type="InterPro" id="IPR005762">
    <property type="entry name" value="MurD"/>
</dbReference>
<dbReference type="Pfam" id="PF21799">
    <property type="entry name" value="MurD-like_N"/>
    <property type="match status" value="1"/>
</dbReference>
<keyword evidence="7 17" id="KW-0963">Cytoplasm</keyword>
<dbReference type="GO" id="GO:0008360">
    <property type="term" value="P:regulation of cell shape"/>
    <property type="evidence" value="ECO:0007669"/>
    <property type="project" value="UniProtKB-KW"/>
</dbReference>
<comment type="function">
    <text evidence="1 17 18">Cell wall formation. Catalyzes the addition of glutamate to the nucleotide precursor UDP-N-acetylmuramoyl-L-alanine (UMA).</text>
</comment>
<evidence type="ECO:0000256" key="13">
    <source>
        <dbReference type="ARBA" id="ARBA00023316"/>
    </source>
</evidence>
<evidence type="ECO:0000256" key="14">
    <source>
        <dbReference type="ARBA" id="ARBA00030398"/>
    </source>
</evidence>
<reference evidence="21" key="1">
    <citation type="submission" date="2023-07" db="EMBL/GenBank/DDBJ databases">
        <title>Between Cages and Wild: Unraveling the Impact of Captivity on Animal Microbiomes and Antimicrobial Resistance.</title>
        <authorList>
            <person name="Schmartz G.P."/>
            <person name="Rehner J."/>
            <person name="Schuff M.J."/>
            <person name="Becker S.L."/>
            <person name="Kravczyk M."/>
            <person name="Gurevich A."/>
            <person name="Francke R."/>
            <person name="Mueller R."/>
            <person name="Keller V."/>
            <person name="Keller A."/>
        </authorList>
    </citation>
    <scope>NUCLEOTIDE SEQUENCE</scope>
    <source>
        <strain evidence="21">S39M_St_73</strain>
    </source>
</reference>
<dbReference type="Gene3D" id="3.40.50.720">
    <property type="entry name" value="NAD(P)-binding Rossmann-like Domain"/>
    <property type="match status" value="1"/>
</dbReference>
<evidence type="ECO:0000259" key="20">
    <source>
        <dbReference type="Pfam" id="PF08245"/>
    </source>
</evidence>
<accession>A0AA43ZSN0</accession>
<dbReference type="GO" id="GO:0005737">
    <property type="term" value="C:cytoplasm"/>
    <property type="evidence" value="ECO:0007669"/>
    <property type="project" value="UniProtKB-SubCell"/>
</dbReference>
<proteinExistence type="inferred from homology"/>
<evidence type="ECO:0000256" key="15">
    <source>
        <dbReference type="ARBA" id="ARBA00032324"/>
    </source>
</evidence>
<keyword evidence="11 17" id="KW-0133">Cell shape</keyword>
<evidence type="ECO:0000256" key="5">
    <source>
        <dbReference type="ARBA" id="ARBA00012212"/>
    </source>
</evidence>
<dbReference type="SUPFAM" id="SSF51984">
    <property type="entry name" value="MurCD N-terminal domain"/>
    <property type="match status" value="1"/>
</dbReference>
<protein>
    <recommendedName>
        <fullName evidence="6 17">UDP-N-acetylmuramoylalanine--D-glutamate ligase</fullName>
        <ecNumber evidence="5 17">6.3.2.9</ecNumber>
    </recommendedName>
    <alternativeName>
        <fullName evidence="15 17">D-glutamic acid-adding enzyme</fullName>
    </alternativeName>
    <alternativeName>
        <fullName evidence="14 17">UDP-N-acetylmuramoyl-L-alanyl-D-glutamate synthetase</fullName>
    </alternativeName>
</protein>
<dbReference type="AlphaFoldDB" id="A0AA43ZSN0"/>
<evidence type="ECO:0000259" key="19">
    <source>
        <dbReference type="Pfam" id="PF02875"/>
    </source>
</evidence>
<comment type="similarity">
    <text evidence="4 17">Belongs to the MurCDEF family.</text>
</comment>
<dbReference type="SUPFAM" id="SSF53623">
    <property type="entry name" value="MurD-like peptide ligases, catalytic domain"/>
    <property type="match status" value="1"/>
</dbReference>
<dbReference type="SUPFAM" id="SSF53244">
    <property type="entry name" value="MurD-like peptide ligases, peptide-binding domain"/>
    <property type="match status" value="1"/>
</dbReference>
<gene>
    <name evidence="17 21" type="primary">murD</name>
    <name evidence="21" type="ORF">Q4F26_03620</name>
</gene>
<dbReference type="InterPro" id="IPR013221">
    <property type="entry name" value="Mur_ligase_cen"/>
</dbReference>
<dbReference type="GO" id="GO:0051301">
    <property type="term" value="P:cell division"/>
    <property type="evidence" value="ECO:0007669"/>
    <property type="project" value="UniProtKB-KW"/>
</dbReference>
<keyword evidence="22" id="KW-1185">Reference proteome</keyword>
<dbReference type="Pfam" id="PF08245">
    <property type="entry name" value="Mur_ligase_M"/>
    <property type="match status" value="1"/>
</dbReference>
<feature type="domain" description="Mur ligase C-terminal" evidence="19">
    <location>
        <begin position="313"/>
        <end position="426"/>
    </location>
</feature>
<evidence type="ECO:0000256" key="18">
    <source>
        <dbReference type="RuleBase" id="RU003664"/>
    </source>
</evidence>
<keyword evidence="17 18" id="KW-0132">Cell division</keyword>
<dbReference type="InterPro" id="IPR036615">
    <property type="entry name" value="Mur_ligase_C_dom_sf"/>
</dbReference>
<evidence type="ECO:0000256" key="7">
    <source>
        <dbReference type="ARBA" id="ARBA00022490"/>
    </source>
</evidence>
<evidence type="ECO:0000256" key="12">
    <source>
        <dbReference type="ARBA" id="ARBA00022984"/>
    </source>
</evidence>
<dbReference type="HAMAP" id="MF_00639">
    <property type="entry name" value="MurD"/>
    <property type="match status" value="1"/>
</dbReference>
<evidence type="ECO:0000256" key="2">
    <source>
        <dbReference type="ARBA" id="ARBA00004496"/>
    </source>
</evidence>
<keyword evidence="13 17" id="KW-0961">Cell wall biogenesis/degradation</keyword>
<evidence type="ECO:0000256" key="3">
    <source>
        <dbReference type="ARBA" id="ARBA00004752"/>
    </source>
</evidence>
<keyword evidence="9 17" id="KW-0547">Nucleotide-binding</keyword>
<dbReference type="Proteomes" id="UP001171751">
    <property type="component" value="Unassembled WGS sequence"/>
</dbReference>